<dbReference type="EMBL" id="MDEO01000026">
    <property type="protein sequence ID" value="OCX22874.1"/>
    <property type="molecule type" value="Genomic_DNA"/>
</dbReference>
<accession>A0A1C2E7B3</accession>
<evidence type="ECO:0000313" key="2">
    <source>
        <dbReference type="Proteomes" id="UP000094412"/>
    </source>
</evidence>
<sequence>MFMRMTDDPKMPITPPAPAAGREILRNVVEAAAETLPGAGMLTAIYRTTFPSQSDRQRDDWQHAISERTNEHSERLDRHEAMLSPAADAYSGTAARLVEAVAHACPDGLAEHFWDIEDIVQMVPDANPSEVEDAALELSAAGYLEERHLTSAHRFRPTQRFYEQFDHQVMGWNGTRKDAAFLASLMMQHDTGDATDLHERSGWPLRRFNPALEHLKAEYPRWPWRPQYHFDFPSAGLVIGRPETVGLRRFVDAVAREAGR</sequence>
<organism evidence="1 2">
    <name type="scientific">Mesorhizobium hungaricum</name>
    <dbReference type="NCBI Taxonomy" id="1566387"/>
    <lineage>
        <taxon>Bacteria</taxon>
        <taxon>Pseudomonadati</taxon>
        <taxon>Pseudomonadota</taxon>
        <taxon>Alphaproteobacteria</taxon>
        <taxon>Hyphomicrobiales</taxon>
        <taxon>Phyllobacteriaceae</taxon>
        <taxon>Mesorhizobium</taxon>
    </lineage>
</organism>
<dbReference type="AlphaFoldDB" id="A0A1C2E7B3"/>
<reference evidence="1 2" key="1">
    <citation type="submission" date="2016-08" db="EMBL/GenBank/DDBJ databases">
        <title>Whole genome sequence of Mesorhizobium sp. strain UASWS1009 isolated from industrial sewage.</title>
        <authorList>
            <person name="Crovadore J."/>
            <person name="Calmin G."/>
            <person name="Chablais R."/>
            <person name="Cochard B."/>
            <person name="Lefort F."/>
        </authorList>
    </citation>
    <scope>NUCLEOTIDE SEQUENCE [LARGE SCALE GENOMIC DNA]</scope>
    <source>
        <strain evidence="1 2">UASWS1009</strain>
    </source>
</reference>
<gene>
    <name evidence="1" type="ORF">QV13_05375</name>
</gene>
<evidence type="ECO:0000313" key="1">
    <source>
        <dbReference type="EMBL" id="OCX22874.1"/>
    </source>
</evidence>
<dbReference type="Proteomes" id="UP000094412">
    <property type="component" value="Unassembled WGS sequence"/>
</dbReference>
<name>A0A1C2E7B3_9HYPH</name>
<proteinExistence type="predicted"/>
<keyword evidence="2" id="KW-1185">Reference proteome</keyword>
<protein>
    <submittedName>
        <fullName evidence="1">Uncharacterized protein</fullName>
    </submittedName>
</protein>
<comment type="caution">
    <text evidence="1">The sequence shown here is derived from an EMBL/GenBank/DDBJ whole genome shotgun (WGS) entry which is preliminary data.</text>
</comment>